<gene>
    <name evidence="1" type="ORF">UCMB321_4232</name>
</gene>
<evidence type="ECO:0000313" key="1">
    <source>
        <dbReference type="EMBL" id="KIH81927.1"/>
    </source>
</evidence>
<dbReference type="AlphaFoldDB" id="A0A0C2I9Z0"/>
<organism evidence="1 2">
    <name type="scientific">Pseudomonas batumici</name>
    <dbReference type="NCBI Taxonomy" id="226910"/>
    <lineage>
        <taxon>Bacteria</taxon>
        <taxon>Pseudomonadati</taxon>
        <taxon>Pseudomonadota</taxon>
        <taxon>Gammaproteobacteria</taxon>
        <taxon>Pseudomonadales</taxon>
        <taxon>Pseudomonadaceae</taxon>
        <taxon>Pseudomonas</taxon>
    </lineage>
</organism>
<sequence length="53" mass="5848">MRQGVSGLARYGAYDHFHVAPPGNALGSTDRVWYHVDTTTTPVTIKFSQVLNN</sequence>
<proteinExistence type="predicted"/>
<protein>
    <submittedName>
        <fullName evidence="1">Uncharacterized protein</fullName>
    </submittedName>
</protein>
<reference evidence="1 2" key="1">
    <citation type="submission" date="2015-01" db="EMBL/GenBank/DDBJ databases">
        <title>Complete genome of Pseudomonas batumici UCM B-321 producer of the batumin antibiotic with strong antistaphilococcal and potential anticancer activity.</title>
        <authorList>
            <person name="Klochko V.V."/>
            <person name="Zelena L.B."/>
            <person name="Elena K.A."/>
            <person name="Reva O.N."/>
        </authorList>
    </citation>
    <scope>NUCLEOTIDE SEQUENCE [LARGE SCALE GENOMIC DNA]</scope>
    <source>
        <strain evidence="1 2">UCM B-321</strain>
    </source>
</reference>
<dbReference type="EMBL" id="JXDG01000057">
    <property type="protein sequence ID" value="KIH81927.1"/>
    <property type="molecule type" value="Genomic_DNA"/>
</dbReference>
<evidence type="ECO:0000313" key="2">
    <source>
        <dbReference type="Proteomes" id="UP000031535"/>
    </source>
</evidence>
<keyword evidence="2" id="KW-1185">Reference proteome</keyword>
<accession>A0A0C2I9Z0</accession>
<name>A0A0C2I9Z0_9PSED</name>
<comment type="caution">
    <text evidence="1">The sequence shown here is derived from an EMBL/GenBank/DDBJ whole genome shotgun (WGS) entry which is preliminary data.</text>
</comment>
<dbReference type="Proteomes" id="UP000031535">
    <property type="component" value="Unassembled WGS sequence"/>
</dbReference>